<accession>A0ABY7ECT7</accession>
<dbReference type="Gene3D" id="1.20.1070.10">
    <property type="entry name" value="Rhodopsin 7-helix transmembrane proteins"/>
    <property type="match status" value="1"/>
</dbReference>
<dbReference type="PRINTS" id="PR00237">
    <property type="entry name" value="GPCRRHODOPSN"/>
</dbReference>
<sequence length="104" mass="11595">MDLGSFSNYNITNDSINQWVVIVKENISQADLLLEKLGTRRKELPVTLFLLSVYGLMFISGVLGNVCTCVVILRNANLRTSTNYYLLSLAISDVLILITECTGY</sequence>
<dbReference type="InterPro" id="IPR000276">
    <property type="entry name" value="GPCR_Rhodpsn"/>
</dbReference>
<keyword evidence="5 8" id="KW-0472">Membrane</keyword>
<keyword evidence="4" id="KW-0297">G-protein coupled receptor</keyword>
<dbReference type="SUPFAM" id="SSF81321">
    <property type="entry name" value="Family A G protein-coupled receptor-like"/>
    <property type="match status" value="1"/>
</dbReference>
<reference evidence="10" key="1">
    <citation type="submission" date="2022-11" db="EMBL/GenBank/DDBJ databases">
        <title>Centuries of genome instability and evolution in soft-shell clam transmissible cancer (bioRxiv).</title>
        <authorList>
            <person name="Hart S.F.M."/>
            <person name="Yonemitsu M.A."/>
            <person name="Giersch R.M."/>
            <person name="Beal B.F."/>
            <person name="Arriagada G."/>
            <person name="Davis B.W."/>
            <person name="Ostrander E.A."/>
            <person name="Goff S.P."/>
            <person name="Metzger M.J."/>
        </authorList>
    </citation>
    <scope>NUCLEOTIDE SEQUENCE</scope>
    <source>
        <strain evidence="10">MELC-2E11</strain>
        <tissue evidence="10">Siphon/mantle</tissue>
    </source>
</reference>
<feature type="transmembrane region" description="Helical" evidence="8">
    <location>
        <begin position="46"/>
        <end position="73"/>
    </location>
</feature>
<evidence type="ECO:0000256" key="2">
    <source>
        <dbReference type="ARBA" id="ARBA00022692"/>
    </source>
</evidence>
<organism evidence="10 11">
    <name type="scientific">Mya arenaria</name>
    <name type="common">Soft-shell clam</name>
    <dbReference type="NCBI Taxonomy" id="6604"/>
    <lineage>
        <taxon>Eukaryota</taxon>
        <taxon>Metazoa</taxon>
        <taxon>Spiralia</taxon>
        <taxon>Lophotrochozoa</taxon>
        <taxon>Mollusca</taxon>
        <taxon>Bivalvia</taxon>
        <taxon>Autobranchia</taxon>
        <taxon>Heteroconchia</taxon>
        <taxon>Euheterodonta</taxon>
        <taxon>Imparidentia</taxon>
        <taxon>Neoheterodontei</taxon>
        <taxon>Myida</taxon>
        <taxon>Myoidea</taxon>
        <taxon>Myidae</taxon>
        <taxon>Mya</taxon>
    </lineage>
</organism>
<keyword evidence="11" id="KW-1185">Reference proteome</keyword>
<evidence type="ECO:0000256" key="7">
    <source>
        <dbReference type="ARBA" id="ARBA00023224"/>
    </source>
</evidence>
<evidence type="ECO:0000256" key="1">
    <source>
        <dbReference type="ARBA" id="ARBA00004141"/>
    </source>
</evidence>
<dbReference type="Pfam" id="PF00001">
    <property type="entry name" value="7tm_1"/>
    <property type="match status" value="1"/>
</dbReference>
<dbReference type="PANTHER" id="PTHR24243:SF208">
    <property type="entry name" value="PYROKININ-1 RECEPTOR"/>
    <property type="match status" value="1"/>
</dbReference>
<evidence type="ECO:0000256" key="4">
    <source>
        <dbReference type="ARBA" id="ARBA00023040"/>
    </source>
</evidence>
<proteinExistence type="predicted"/>
<dbReference type="Proteomes" id="UP001164746">
    <property type="component" value="Chromosome 6"/>
</dbReference>
<gene>
    <name evidence="10" type="ORF">MAR_016932</name>
</gene>
<keyword evidence="3 8" id="KW-1133">Transmembrane helix</keyword>
<keyword evidence="2 8" id="KW-0812">Transmembrane</keyword>
<keyword evidence="7" id="KW-0807">Transducer</keyword>
<protein>
    <submittedName>
        <fullName evidence="10">PK1R-like protein</fullName>
    </submittedName>
</protein>
<feature type="domain" description="G-protein coupled receptors family 1 profile" evidence="9">
    <location>
        <begin position="64"/>
        <end position="104"/>
    </location>
</feature>
<evidence type="ECO:0000313" key="10">
    <source>
        <dbReference type="EMBL" id="WAR06974.1"/>
    </source>
</evidence>
<name>A0ABY7ECT7_MYAAR</name>
<dbReference type="PANTHER" id="PTHR24243">
    <property type="entry name" value="G-PROTEIN COUPLED RECEPTOR"/>
    <property type="match status" value="1"/>
</dbReference>
<evidence type="ECO:0000313" key="11">
    <source>
        <dbReference type="Proteomes" id="UP001164746"/>
    </source>
</evidence>
<dbReference type="EMBL" id="CP111017">
    <property type="protein sequence ID" value="WAR06974.1"/>
    <property type="molecule type" value="Genomic_DNA"/>
</dbReference>
<evidence type="ECO:0000256" key="5">
    <source>
        <dbReference type="ARBA" id="ARBA00023136"/>
    </source>
</evidence>
<evidence type="ECO:0000259" key="9">
    <source>
        <dbReference type="PROSITE" id="PS50262"/>
    </source>
</evidence>
<keyword evidence="6" id="KW-0675">Receptor</keyword>
<comment type="subcellular location">
    <subcellularLocation>
        <location evidence="1">Membrane</location>
        <topology evidence="1">Multi-pass membrane protein</topology>
    </subcellularLocation>
</comment>
<evidence type="ECO:0000256" key="8">
    <source>
        <dbReference type="SAM" id="Phobius"/>
    </source>
</evidence>
<evidence type="ECO:0000256" key="6">
    <source>
        <dbReference type="ARBA" id="ARBA00023170"/>
    </source>
</evidence>
<dbReference type="InterPro" id="IPR017452">
    <property type="entry name" value="GPCR_Rhodpsn_7TM"/>
</dbReference>
<dbReference type="PROSITE" id="PS50262">
    <property type="entry name" value="G_PROTEIN_RECEP_F1_2"/>
    <property type="match status" value="1"/>
</dbReference>
<evidence type="ECO:0000256" key="3">
    <source>
        <dbReference type="ARBA" id="ARBA00022989"/>
    </source>
</evidence>